<evidence type="ECO:0000256" key="4">
    <source>
        <dbReference type="ARBA" id="ARBA00023157"/>
    </source>
</evidence>
<evidence type="ECO:0000256" key="3">
    <source>
        <dbReference type="ARBA" id="ARBA00023002"/>
    </source>
</evidence>
<organism evidence="10 11">
    <name type="scientific">Eiseniibacteriota bacterium</name>
    <dbReference type="NCBI Taxonomy" id="2212470"/>
    <lineage>
        <taxon>Bacteria</taxon>
        <taxon>Candidatus Eiseniibacteriota</taxon>
    </lineage>
</organism>
<dbReference type="InterPro" id="IPR023753">
    <property type="entry name" value="FAD/NAD-binding_dom"/>
</dbReference>
<evidence type="ECO:0000256" key="5">
    <source>
        <dbReference type="ARBA" id="ARBA00023284"/>
    </source>
</evidence>
<accession>A0A538U322</accession>
<keyword evidence="8" id="KW-0812">Transmembrane</keyword>
<keyword evidence="8" id="KW-1133">Transmembrane helix</keyword>
<evidence type="ECO:0000256" key="6">
    <source>
        <dbReference type="RuleBase" id="RU003880"/>
    </source>
</evidence>
<dbReference type="InterPro" id="IPR050097">
    <property type="entry name" value="Ferredoxin-NADP_redctase_2"/>
</dbReference>
<dbReference type="PANTHER" id="PTHR48105">
    <property type="entry name" value="THIOREDOXIN REDUCTASE 1-RELATED-RELATED"/>
    <property type="match status" value="1"/>
</dbReference>
<comment type="catalytic activity">
    <reaction evidence="6">
        <text>[thioredoxin]-dithiol + NADP(+) = [thioredoxin]-disulfide + NADPH + H(+)</text>
        <dbReference type="Rhea" id="RHEA:20345"/>
        <dbReference type="Rhea" id="RHEA-COMP:10698"/>
        <dbReference type="Rhea" id="RHEA-COMP:10700"/>
        <dbReference type="ChEBI" id="CHEBI:15378"/>
        <dbReference type="ChEBI" id="CHEBI:29950"/>
        <dbReference type="ChEBI" id="CHEBI:50058"/>
        <dbReference type="ChEBI" id="CHEBI:57783"/>
        <dbReference type="ChEBI" id="CHEBI:58349"/>
        <dbReference type="EC" id="1.8.1.9"/>
    </reaction>
</comment>
<dbReference type="PRINTS" id="PR00368">
    <property type="entry name" value="FADPNR"/>
</dbReference>
<dbReference type="GO" id="GO:0004791">
    <property type="term" value="F:thioredoxin-disulfide reductase (NADPH) activity"/>
    <property type="evidence" value="ECO:0007669"/>
    <property type="project" value="UniProtKB-UniRule"/>
</dbReference>
<comment type="similarity">
    <text evidence="6">Belongs to the class-II pyridine nucleotide-disulfide oxidoreductase family.</text>
</comment>
<keyword evidence="4" id="KW-1015">Disulfide bond</keyword>
<evidence type="ECO:0000259" key="9">
    <source>
        <dbReference type="Pfam" id="PF07992"/>
    </source>
</evidence>
<evidence type="ECO:0000256" key="7">
    <source>
        <dbReference type="RuleBase" id="RU003881"/>
    </source>
</evidence>
<keyword evidence="5 6" id="KW-0676">Redox-active center</keyword>
<dbReference type="EMBL" id="VBPB01000236">
    <property type="protein sequence ID" value="TMQ70295.1"/>
    <property type="molecule type" value="Genomic_DNA"/>
</dbReference>
<dbReference type="InterPro" id="IPR008255">
    <property type="entry name" value="Pyr_nucl-diS_OxRdtase_2_AS"/>
</dbReference>
<evidence type="ECO:0000256" key="1">
    <source>
        <dbReference type="ARBA" id="ARBA00022630"/>
    </source>
</evidence>
<dbReference type="NCBIfam" id="TIGR01292">
    <property type="entry name" value="TRX_reduct"/>
    <property type="match status" value="1"/>
</dbReference>
<evidence type="ECO:0000313" key="11">
    <source>
        <dbReference type="Proteomes" id="UP000319771"/>
    </source>
</evidence>
<dbReference type="AlphaFoldDB" id="A0A538U322"/>
<feature type="domain" description="FAD/NAD(P)-binding" evidence="9">
    <location>
        <begin position="10"/>
        <end position="300"/>
    </location>
</feature>
<keyword evidence="7" id="KW-0521">NADP</keyword>
<dbReference type="InterPro" id="IPR005982">
    <property type="entry name" value="Thioredox_Rdtase"/>
</dbReference>
<comment type="cofactor">
    <cofactor evidence="7">
        <name>FAD</name>
        <dbReference type="ChEBI" id="CHEBI:57692"/>
    </cofactor>
    <text evidence="7">Binds 1 FAD per subunit.</text>
</comment>
<gene>
    <name evidence="10" type="primary">trxB</name>
    <name evidence="10" type="ORF">E6K81_12945</name>
</gene>
<comment type="caution">
    <text evidence="10">The sequence shown here is derived from an EMBL/GenBank/DDBJ whole genome shotgun (WGS) entry which is preliminary data.</text>
</comment>
<evidence type="ECO:0000256" key="2">
    <source>
        <dbReference type="ARBA" id="ARBA00022827"/>
    </source>
</evidence>
<dbReference type="GO" id="GO:0005737">
    <property type="term" value="C:cytoplasm"/>
    <property type="evidence" value="ECO:0007669"/>
    <property type="project" value="InterPro"/>
</dbReference>
<dbReference type="GO" id="GO:0019430">
    <property type="term" value="P:removal of superoxide radicals"/>
    <property type="evidence" value="ECO:0007669"/>
    <property type="project" value="UniProtKB-UniRule"/>
</dbReference>
<name>A0A538U322_UNCEI</name>
<sequence length="342" mass="36526">MRETALSRIHDVLILGSGAAGYTAAVYAARANRKPLLIGGPQPGGQLTITTEVENYPGFRDGIQGPELMEVMRDQAARFGTEMVSASAERVDFSRRPFTVWAEGQEYRARTVIVATGASARLTGLRSETVLMGLGVSACATCDGFFFRDKRVVVIGGGDTAMEEATYLTRYCTEVVVVHRRDTLRASMIMQDRARANPKIRFIWDSEVIEILDPTKQKVTGVRLRNLKTGDVTEHPTDGVFVAIGHQPNTAFLEGQLKLDARGYLLVKPGGTQTEVPGVFGAGDVVDAVYRQAVTAAGMGCMAALDAERFLDAEDHAAGLDGAAAHAGAKAAADPAATPRPA</sequence>
<dbReference type="SUPFAM" id="SSF51905">
    <property type="entry name" value="FAD/NAD(P)-binding domain"/>
    <property type="match status" value="1"/>
</dbReference>
<dbReference type="Pfam" id="PF07992">
    <property type="entry name" value="Pyr_redox_2"/>
    <property type="match status" value="1"/>
</dbReference>
<comment type="subunit">
    <text evidence="6">Homodimer.</text>
</comment>
<dbReference type="EC" id="1.8.1.9" evidence="6"/>
<evidence type="ECO:0000256" key="8">
    <source>
        <dbReference type="SAM" id="Phobius"/>
    </source>
</evidence>
<dbReference type="Gene3D" id="3.50.50.60">
    <property type="entry name" value="FAD/NAD(P)-binding domain"/>
    <property type="match status" value="2"/>
</dbReference>
<reference evidence="10 11" key="1">
    <citation type="journal article" date="2019" name="Nat. Microbiol.">
        <title>Mediterranean grassland soil C-N compound turnover is dependent on rainfall and depth, and is mediated by genomically divergent microorganisms.</title>
        <authorList>
            <person name="Diamond S."/>
            <person name="Andeer P.F."/>
            <person name="Li Z."/>
            <person name="Crits-Christoph A."/>
            <person name="Burstein D."/>
            <person name="Anantharaman K."/>
            <person name="Lane K.R."/>
            <person name="Thomas B.C."/>
            <person name="Pan C."/>
            <person name="Northen T.R."/>
            <person name="Banfield J.F."/>
        </authorList>
    </citation>
    <scope>NUCLEOTIDE SEQUENCE [LARGE SCALE GENOMIC DNA]</scope>
    <source>
        <strain evidence="10">WS_11</strain>
    </source>
</reference>
<proteinExistence type="inferred from homology"/>
<dbReference type="PROSITE" id="PS00573">
    <property type="entry name" value="PYRIDINE_REDOX_2"/>
    <property type="match status" value="1"/>
</dbReference>
<protein>
    <recommendedName>
        <fullName evidence="6">Thioredoxin reductase</fullName>
        <ecNumber evidence="6">1.8.1.9</ecNumber>
    </recommendedName>
</protein>
<keyword evidence="2 6" id="KW-0274">FAD</keyword>
<evidence type="ECO:0000313" key="10">
    <source>
        <dbReference type="EMBL" id="TMQ70295.1"/>
    </source>
</evidence>
<dbReference type="Proteomes" id="UP000319771">
    <property type="component" value="Unassembled WGS sequence"/>
</dbReference>
<keyword evidence="8" id="KW-0472">Membrane</keyword>
<feature type="transmembrane region" description="Helical" evidence="8">
    <location>
        <begin position="12"/>
        <end position="29"/>
    </location>
</feature>
<dbReference type="PRINTS" id="PR00469">
    <property type="entry name" value="PNDRDTASEII"/>
</dbReference>
<keyword evidence="1 6" id="KW-0285">Flavoprotein</keyword>
<keyword evidence="3 6" id="KW-0560">Oxidoreductase</keyword>
<dbReference type="InterPro" id="IPR036188">
    <property type="entry name" value="FAD/NAD-bd_sf"/>
</dbReference>